<dbReference type="PANTHER" id="PTHR28180">
    <property type="entry name" value="CONSERVED MITOCHONDRIAL PROTEIN-RELATED"/>
    <property type="match status" value="1"/>
</dbReference>
<evidence type="ECO:0000313" key="1">
    <source>
        <dbReference type="EMBL" id="OJT01778.1"/>
    </source>
</evidence>
<dbReference type="InterPro" id="IPR052999">
    <property type="entry name" value="PTS1_Protein"/>
</dbReference>
<name>A0A1M2V2H0_TRAPU</name>
<keyword evidence="2" id="KW-1185">Reference proteome</keyword>
<evidence type="ECO:0000313" key="2">
    <source>
        <dbReference type="Proteomes" id="UP000184267"/>
    </source>
</evidence>
<dbReference type="Gene3D" id="1.20.1290.10">
    <property type="entry name" value="AhpD-like"/>
    <property type="match status" value="1"/>
</dbReference>
<dbReference type="OMA" id="YWLASEE"/>
<protein>
    <submittedName>
        <fullName evidence="1">Dol-P-Man:Man(5)GlcNAc(2)-PP-Dol alpha-1,3-mannosyltransferase</fullName>
    </submittedName>
</protein>
<dbReference type="EMBL" id="MNAD01001723">
    <property type="protein sequence ID" value="OJT01778.1"/>
    <property type="molecule type" value="Genomic_DNA"/>
</dbReference>
<dbReference type="AlphaFoldDB" id="A0A1M2V2H0"/>
<accession>A0A1M2V2H0</accession>
<reference evidence="1 2" key="1">
    <citation type="submission" date="2016-10" db="EMBL/GenBank/DDBJ databases">
        <title>Genome sequence of the basidiomycete white-rot fungus Trametes pubescens.</title>
        <authorList>
            <person name="Makela M.R."/>
            <person name="Granchi Z."/>
            <person name="Peng M."/>
            <person name="De Vries R.P."/>
            <person name="Grigoriev I."/>
            <person name="Riley R."/>
            <person name="Hilden K."/>
        </authorList>
    </citation>
    <scope>NUCLEOTIDE SEQUENCE [LARGE SCALE GENOMIC DNA]</scope>
    <source>
        <strain evidence="1 2">FBCC735</strain>
    </source>
</reference>
<keyword evidence="1" id="KW-0808">Transferase</keyword>
<organism evidence="1 2">
    <name type="scientific">Trametes pubescens</name>
    <name type="common">White-rot fungus</name>
    <dbReference type="NCBI Taxonomy" id="154538"/>
    <lineage>
        <taxon>Eukaryota</taxon>
        <taxon>Fungi</taxon>
        <taxon>Dikarya</taxon>
        <taxon>Basidiomycota</taxon>
        <taxon>Agaricomycotina</taxon>
        <taxon>Agaricomycetes</taxon>
        <taxon>Polyporales</taxon>
        <taxon>Polyporaceae</taxon>
        <taxon>Trametes</taxon>
    </lineage>
</organism>
<dbReference type="InterPro" id="IPR029032">
    <property type="entry name" value="AhpD-like"/>
</dbReference>
<dbReference type="STRING" id="154538.A0A1M2V2H0"/>
<dbReference type="GO" id="GO:0016757">
    <property type="term" value="F:glycosyltransferase activity"/>
    <property type="evidence" value="ECO:0007669"/>
    <property type="project" value="UniProtKB-KW"/>
</dbReference>
<proteinExistence type="predicted"/>
<dbReference type="Proteomes" id="UP000184267">
    <property type="component" value="Unassembled WGS sequence"/>
</dbReference>
<sequence>MARLHEALEEDVKHGLRTDELRTFTPENINDFITRGKALMASIYGPRTDIMRAKMYSYHPDLAASIEEIYATVFASFPEESAVQGNLSRALNSVVAVACLRTEGGVVELLNGHVLGLLRARDVPGLTTEDYWLASEEGVDWVLMTVDMLLGALKSNDSD</sequence>
<keyword evidence="1" id="KW-0328">Glycosyltransferase</keyword>
<dbReference type="OrthoDB" id="5392202at2759"/>
<dbReference type="PANTHER" id="PTHR28180:SF2">
    <property type="entry name" value="PEROXISOMAL PROTEIN 2"/>
    <property type="match status" value="1"/>
</dbReference>
<gene>
    <name evidence="1" type="ORF">TRAPUB_7834</name>
</gene>
<comment type="caution">
    <text evidence="1">The sequence shown here is derived from an EMBL/GenBank/DDBJ whole genome shotgun (WGS) entry which is preliminary data.</text>
</comment>